<dbReference type="Gene3D" id="2.30.42.10">
    <property type="match status" value="1"/>
</dbReference>
<keyword evidence="1" id="KW-0175">Coiled coil</keyword>
<dbReference type="EMBL" id="HBKN01051665">
    <property type="protein sequence ID" value="CAE2342307.1"/>
    <property type="molecule type" value="Transcribed_RNA"/>
</dbReference>
<evidence type="ECO:0000313" key="4">
    <source>
        <dbReference type="EMBL" id="CAE2342307.1"/>
    </source>
</evidence>
<feature type="domain" description="PDZ" evidence="3">
    <location>
        <begin position="1"/>
        <end position="72"/>
    </location>
</feature>
<dbReference type="CDD" id="cd06782">
    <property type="entry name" value="cpPDZ_CPP-like"/>
    <property type="match status" value="1"/>
</dbReference>
<dbReference type="InterPro" id="IPR036034">
    <property type="entry name" value="PDZ_sf"/>
</dbReference>
<dbReference type="AlphaFoldDB" id="A0A7S4PRS8"/>
<organism evidence="4">
    <name type="scientific">Guillardia theta</name>
    <name type="common">Cryptophyte</name>
    <name type="synonym">Cryptomonas phi</name>
    <dbReference type="NCBI Taxonomy" id="55529"/>
    <lineage>
        <taxon>Eukaryota</taxon>
        <taxon>Cryptophyceae</taxon>
        <taxon>Pyrenomonadales</taxon>
        <taxon>Geminigeraceae</taxon>
        <taxon>Guillardia</taxon>
    </lineage>
</organism>
<dbReference type="SMART" id="SM00228">
    <property type="entry name" value="PDZ"/>
    <property type="match status" value="1"/>
</dbReference>
<dbReference type="PANTHER" id="PTHR32060:SF30">
    <property type="entry name" value="CARBOXY-TERMINAL PROCESSING PROTEASE CTPA"/>
    <property type="match status" value="1"/>
</dbReference>
<feature type="compositionally biased region" description="Basic and acidic residues" evidence="2">
    <location>
        <begin position="314"/>
        <end position="324"/>
    </location>
</feature>
<dbReference type="Pfam" id="PF00595">
    <property type="entry name" value="PDZ"/>
    <property type="match status" value="1"/>
</dbReference>
<reference evidence="4" key="1">
    <citation type="submission" date="2021-01" db="EMBL/GenBank/DDBJ databases">
        <authorList>
            <person name="Corre E."/>
            <person name="Pelletier E."/>
            <person name="Niang G."/>
            <person name="Scheremetjew M."/>
            <person name="Finn R."/>
            <person name="Kale V."/>
            <person name="Holt S."/>
            <person name="Cochrane G."/>
            <person name="Meng A."/>
            <person name="Brown T."/>
            <person name="Cohen L."/>
        </authorList>
    </citation>
    <scope>NUCLEOTIDE SEQUENCE</scope>
    <source>
        <strain evidence="4">CCMP 2712</strain>
    </source>
</reference>
<dbReference type="InterPro" id="IPR001478">
    <property type="entry name" value="PDZ"/>
</dbReference>
<dbReference type="PANTHER" id="PTHR32060">
    <property type="entry name" value="TAIL-SPECIFIC PROTEASE"/>
    <property type="match status" value="1"/>
</dbReference>
<accession>A0A7S4PRS8</accession>
<name>A0A7S4PRS8_GUITH</name>
<proteinExistence type="predicted"/>
<dbReference type="GO" id="GO:0004175">
    <property type="term" value="F:endopeptidase activity"/>
    <property type="evidence" value="ECO:0007669"/>
    <property type="project" value="TreeGrafter"/>
</dbReference>
<dbReference type="PROSITE" id="PS50106">
    <property type="entry name" value="PDZ"/>
    <property type="match status" value="1"/>
</dbReference>
<evidence type="ECO:0000259" key="3">
    <source>
        <dbReference type="PROSITE" id="PS50106"/>
    </source>
</evidence>
<dbReference type="GO" id="GO:0007165">
    <property type="term" value="P:signal transduction"/>
    <property type="evidence" value="ECO:0007669"/>
    <property type="project" value="TreeGrafter"/>
</dbReference>
<evidence type="ECO:0000256" key="2">
    <source>
        <dbReference type="SAM" id="MobiDB-lite"/>
    </source>
</evidence>
<feature type="region of interest" description="Disordered" evidence="2">
    <location>
        <begin position="298"/>
        <end position="337"/>
    </location>
</feature>
<dbReference type="SUPFAM" id="SSF50156">
    <property type="entry name" value="PDZ domain-like"/>
    <property type="match status" value="1"/>
</dbReference>
<gene>
    <name evidence="4" type="ORF">GTHE00462_LOCUS40303</name>
</gene>
<protein>
    <recommendedName>
        <fullName evidence="3">PDZ domain-containing protein</fullName>
    </recommendedName>
</protein>
<evidence type="ECO:0000256" key="1">
    <source>
        <dbReference type="SAM" id="Coils"/>
    </source>
</evidence>
<feature type="coiled-coil region" evidence="1">
    <location>
        <begin position="230"/>
        <end position="257"/>
    </location>
</feature>
<sequence>MVNTNMESTAEYIGIGAQVQRQDSKSSCFILTSFVKGGAAESCGMLREGDELLTVDKKDVRCMDQREVEQQLMGPEGSHVQLKIVRDGRHVFTACLERHKPILVKPREVPSGRDVAPRAEDLNISERIYSGMAKINAVKYKLPEKRLTPEEVKEWRRKHDAEIARNDKMAQQMHDARLRRHAEIGVLQRELNDLVRQKAPFAKILEYENWIKRLELEDEFGPGWVAEVDTLELQTVKEEAEERLVKLKEILKLLLSSEEGEGGEGRIAEIAAISSKIKENETILSRVRKNLGLASVSSVEPHQSAATGGDGEEAVARESSKDEAAENQPSEKRKKLVSSEVAADLGNRWKSHEAEPRQVLTRFKQELLLTAPTLSLSLSPPHPRVFLLRLLASPLHDLFSSRRSPRLSASSSLGHWCGCRGNDRVSTRALHAGVNNTERYRKLVQRAH</sequence>